<feature type="coiled-coil region" evidence="1">
    <location>
        <begin position="2"/>
        <end position="151"/>
    </location>
</feature>
<dbReference type="Proteomes" id="UP001652700">
    <property type="component" value="Unplaced"/>
</dbReference>
<sequence length="402" mass="48517">MKDKLEENNRKAEKNSQRLEKKLEENIKRIEEQMEQRVNKSIGEVKMLYGEIMSKHENLETKLTVENQEIKTQIQEHKERINIVEEDIEKEAEWTNRRFNMVDENINQIKKDQKTSKEKEDQLENKLKFEVKEVKQEIEKMEKKIRNTTKGTIVHTIETSENRIYFNGDYKSQHPVPFIHILTTKYLQYNDFDEFREVIRNQLKGEALIWYTNVENEIQDFDSFKMKFLEFFWGQSRQQVVRAELFGGRYNSNSRTSMHLYAMKLYSAAQYLDGKLTEKELVNHIVVHFESQIENIRLNFHFTDFNMLRNFLIEKKKAFQSYRSRNNNNGNFQNFIDNNNYNDNRNDNNNNNNQNWNNKNNNNNNNNYNNHLWEFFVSSSIRRGPLRMGDAFWVFVAPVPRE</sequence>
<feature type="region of interest" description="Disordered" evidence="2">
    <location>
        <begin position="330"/>
        <end position="364"/>
    </location>
</feature>
<name>A0ABM5JIM2_DIAVI</name>
<evidence type="ECO:0000313" key="3">
    <source>
        <dbReference type="EnsemblMetazoa" id="XP_050497793.1"/>
    </source>
</evidence>
<dbReference type="GeneID" id="126878966"/>
<keyword evidence="1" id="KW-0175">Coiled coil</keyword>
<proteinExistence type="predicted"/>
<reference evidence="3" key="1">
    <citation type="submission" date="2025-05" db="UniProtKB">
        <authorList>
            <consortium name="EnsemblMetazoa"/>
        </authorList>
    </citation>
    <scope>IDENTIFICATION</scope>
</reference>
<protein>
    <recommendedName>
        <fullName evidence="5">Ty3 transposon capsid-like protein domain-containing protein</fullName>
    </recommendedName>
</protein>
<organism evidence="3 4">
    <name type="scientific">Diabrotica virgifera virgifera</name>
    <name type="common">western corn rootworm</name>
    <dbReference type="NCBI Taxonomy" id="50390"/>
    <lineage>
        <taxon>Eukaryota</taxon>
        <taxon>Metazoa</taxon>
        <taxon>Ecdysozoa</taxon>
        <taxon>Arthropoda</taxon>
        <taxon>Hexapoda</taxon>
        <taxon>Insecta</taxon>
        <taxon>Pterygota</taxon>
        <taxon>Neoptera</taxon>
        <taxon>Endopterygota</taxon>
        <taxon>Coleoptera</taxon>
        <taxon>Polyphaga</taxon>
        <taxon>Cucujiformia</taxon>
        <taxon>Chrysomeloidea</taxon>
        <taxon>Chrysomelidae</taxon>
        <taxon>Galerucinae</taxon>
        <taxon>Diabroticina</taxon>
        <taxon>Diabroticites</taxon>
        <taxon>Diabrotica</taxon>
    </lineage>
</organism>
<evidence type="ECO:0000256" key="1">
    <source>
        <dbReference type="SAM" id="Coils"/>
    </source>
</evidence>
<dbReference type="EnsemblMetazoa" id="XM_050641836.1">
    <property type="protein sequence ID" value="XP_050497793.1"/>
    <property type="gene ID" value="LOC126878966"/>
</dbReference>
<accession>A0ABM5JIM2</accession>
<evidence type="ECO:0000256" key="2">
    <source>
        <dbReference type="SAM" id="MobiDB-lite"/>
    </source>
</evidence>
<dbReference type="RefSeq" id="XP_050497793.1">
    <property type="nucleotide sequence ID" value="XM_050641836.1"/>
</dbReference>
<evidence type="ECO:0008006" key="5">
    <source>
        <dbReference type="Google" id="ProtNLM"/>
    </source>
</evidence>
<keyword evidence="4" id="KW-1185">Reference proteome</keyword>
<evidence type="ECO:0000313" key="4">
    <source>
        <dbReference type="Proteomes" id="UP001652700"/>
    </source>
</evidence>